<organism evidence="2 3">
    <name type="scientific">Paractinoplanes toevensis</name>
    <dbReference type="NCBI Taxonomy" id="571911"/>
    <lineage>
        <taxon>Bacteria</taxon>
        <taxon>Bacillati</taxon>
        <taxon>Actinomycetota</taxon>
        <taxon>Actinomycetes</taxon>
        <taxon>Micromonosporales</taxon>
        <taxon>Micromonosporaceae</taxon>
        <taxon>Paractinoplanes</taxon>
    </lineage>
</organism>
<evidence type="ECO:0000313" key="3">
    <source>
        <dbReference type="Proteomes" id="UP000677082"/>
    </source>
</evidence>
<comment type="caution">
    <text evidence="2">The sequence shown here is derived from an EMBL/GenBank/DDBJ whole genome shotgun (WGS) entry which is preliminary data.</text>
</comment>
<evidence type="ECO:0000313" key="2">
    <source>
        <dbReference type="EMBL" id="GIM88884.1"/>
    </source>
</evidence>
<accession>A0A919T3W3</accession>
<sequence>MILLGRLDTTTEADMICDPRLSLKHRIRRYLGTHLLPHLEDHMTTFVTLLNGLAAQQQEASAAQQASFVNLHNAIGRLDQSVRDLEQAVANGDASPEVEAKAAEISQALADMKSAADTADNGFEPVEEPPAEEPAQPEAPVEPGTETPAEGDRNI</sequence>
<dbReference type="EMBL" id="BOQN01000009">
    <property type="protein sequence ID" value="GIM88884.1"/>
    <property type="molecule type" value="Genomic_DNA"/>
</dbReference>
<name>A0A919T3W3_9ACTN</name>
<reference evidence="2 3" key="1">
    <citation type="submission" date="2021-03" db="EMBL/GenBank/DDBJ databases">
        <title>Whole genome shotgun sequence of Actinoplanes toevensis NBRC 105298.</title>
        <authorList>
            <person name="Komaki H."/>
            <person name="Tamura T."/>
        </authorList>
    </citation>
    <scope>NUCLEOTIDE SEQUENCE [LARGE SCALE GENOMIC DNA]</scope>
    <source>
        <strain evidence="2 3">NBRC 105298</strain>
    </source>
</reference>
<evidence type="ECO:0000256" key="1">
    <source>
        <dbReference type="SAM" id="MobiDB-lite"/>
    </source>
</evidence>
<dbReference type="AlphaFoldDB" id="A0A919T3W3"/>
<gene>
    <name evidence="2" type="ORF">Ato02nite_006770</name>
</gene>
<keyword evidence="3" id="KW-1185">Reference proteome</keyword>
<feature type="region of interest" description="Disordered" evidence="1">
    <location>
        <begin position="111"/>
        <end position="155"/>
    </location>
</feature>
<feature type="compositionally biased region" description="Low complexity" evidence="1">
    <location>
        <begin position="133"/>
        <end position="143"/>
    </location>
</feature>
<protein>
    <submittedName>
        <fullName evidence="2">Uncharacterized protein</fullName>
    </submittedName>
</protein>
<dbReference type="Proteomes" id="UP000677082">
    <property type="component" value="Unassembled WGS sequence"/>
</dbReference>
<proteinExistence type="predicted"/>